<dbReference type="EMBL" id="DXHU01000013">
    <property type="protein sequence ID" value="HIV98747.1"/>
    <property type="molecule type" value="Genomic_DNA"/>
</dbReference>
<evidence type="ECO:0000256" key="2">
    <source>
        <dbReference type="ARBA" id="ARBA00022490"/>
    </source>
</evidence>
<dbReference type="InterPro" id="IPR013155">
    <property type="entry name" value="M/V/L/I-tRNA-synth_anticd-bd"/>
</dbReference>
<keyword evidence="7 9" id="KW-0030">Aminoacyl-tRNA synthetase</keyword>
<dbReference type="Pfam" id="PF13603">
    <property type="entry name" value="tRNA-synt_1_2"/>
    <property type="match status" value="1"/>
</dbReference>
<dbReference type="Pfam" id="PF00133">
    <property type="entry name" value="tRNA-synt_1"/>
    <property type="match status" value="2"/>
</dbReference>
<keyword evidence="5 9" id="KW-0067">ATP-binding</keyword>
<dbReference type="InterPro" id="IPR014729">
    <property type="entry name" value="Rossmann-like_a/b/a_fold"/>
</dbReference>
<dbReference type="PANTHER" id="PTHR43740:SF2">
    <property type="entry name" value="LEUCINE--TRNA LIGASE, MITOCHONDRIAL"/>
    <property type="match status" value="1"/>
</dbReference>
<feature type="binding site" evidence="9">
    <location>
        <position position="618"/>
    </location>
    <ligand>
        <name>ATP</name>
        <dbReference type="ChEBI" id="CHEBI:30616"/>
    </ligand>
</feature>
<dbReference type="FunFam" id="1.10.730.10:FF:000012">
    <property type="entry name" value="Leucine--tRNA ligase"/>
    <property type="match status" value="1"/>
</dbReference>
<dbReference type="Gene3D" id="3.40.50.620">
    <property type="entry name" value="HUPs"/>
    <property type="match status" value="2"/>
</dbReference>
<keyword evidence="2 9" id="KW-0963">Cytoplasm</keyword>
<dbReference type="FunFam" id="3.90.740.10:FF:000049">
    <property type="entry name" value="Os01g0120300 protein"/>
    <property type="match status" value="1"/>
</dbReference>
<dbReference type="AlphaFoldDB" id="A0A9D1PSY6"/>
<dbReference type="SUPFAM" id="SSF50677">
    <property type="entry name" value="ValRS/IleRS/LeuRS editing domain"/>
    <property type="match status" value="1"/>
</dbReference>
<dbReference type="FunFam" id="3.40.50.620:FF:000077">
    <property type="entry name" value="Leucine--tRNA ligase"/>
    <property type="match status" value="1"/>
</dbReference>
<dbReference type="InterPro" id="IPR001412">
    <property type="entry name" value="aa-tRNA-synth_I_CS"/>
</dbReference>
<organism evidence="14 15">
    <name type="scientific">Candidatus Ornithospirochaeta avicola</name>
    <dbReference type="NCBI Taxonomy" id="2840896"/>
    <lineage>
        <taxon>Bacteria</taxon>
        <taxon>Pseudomonadati</taxon>
        <taxon>Spirochaetota</taxon>
        <taxon>Spirochaetia</taxon>
        <taxon>Spirochaetales</taxon>
        <taxon>Spirochaetaceae</taxon>
        <taxon>Spirochaetaceae incertae sedis</taxon>
        <taxon>Candidatus Ornithospirochaeta</taxon>
    </lineage>
</organism>
<dbReference type="InterPro" id="IPR009008">
    <property type="entry name" value="Val/Leu/Ile-tRNA-synth_edit"/>
</dbReference>
<sequence length="838" mass="96960">MSKYPFREIEEKWQKYWEENKSFRTTEDPSFPKEKRKYVLDMFPYPSGAGLHVGHPEGYTATDIYSRYYRMKGYNVLHPMGFDAFGLPAENYAIKTGTHPYVTTKKNMDNFSRQLKSFGFSYDWDREIATCDEKYYHWTQWIFEQLYKRGLAYEAHTPINWCPSCKTGLANEEVKEGRCERCGEKVEKKNIRQWVLKITAYADRLLEDLDELDWPESVKAMQRNWIGKSEGASVFFKLENFDDCLEVYTTRPDTLFGATYMVIAPEHPFVEKLTTAEQKEAVEKYIDEAKHKSDLERTDLAKDKTGVFSGSYAINPVNGKRIPIWIADYVLISYGTGAIMAVPAHDSRDWEFAKKFSLPIIEVLKSNVDVQEEVWEGDGEHVNSSFLDGMNKKEAIDAMLCWLEEHKCGHKAVNYKLRDWVFSRQRYWGEPIPVIHCPKCGNVLVPEEELPLTLPEVTKYEPSGTGESPLVNVKSWVKTKCPVCGSDAERETNTMPQWAGSCWYYLRYLDPDNEKEFVAREKEEYWMPVSLYVGGAEHAVLHLLYARFWHKVLYDLGLVSTKEPFHKLVNQGMITSFAYQKKNKSLVPVDTVEEIAPGKFVEKESGEEVTQVIAKMSKSLKNVINPDDYIKNYGADSVRMYEMFMGPLTESKPWATNGFMGVYRFLDRIWRITTEKEVADTEMPADLDKLMHKTIKKVTEDIESLSFNTAISQMMVYVNEINRLDTVPKKAMETLALLLSPFTPHIAEEMWSIFGHKASISKERWPEYDEKKCIDDEIEFVVQINGKLRAKFNAERDEEKDVLIAKAKADPKVIPWIEGKTIVKEIVVPNKLVNIVVK</sequence>
<dbReference type="GO" id="GO:0002161">
    <property type="term" value="F:aminoacyl-tRNA deacylase activity"/>
    <property type="evidence" value="ECO:0007669"/>
    <property type="project" value="InterPro"/>
</dbReference>
<accession>A0A9D1PSY6</accession>
<dbReference type="Pfam" id="PF08264">
    <property type="entry name" value="Anticodon_1"/>
    <property type="match status" value="1"/>
</dbReference>
<feature type="domain" description="Methionyl/Valyl/Leucyl/Isoleucyl-tRNA synthetase anticodon-binding" evidence="12">
    <location>
        <begin position="690"/>
        <end position="803"/>
    </location>
</feature>
<feature type="domain" description="Aminoacyl-tRNA synthetase class Ia" evidence="11">
    <location>
        <begin position="615"/>
        <end position="641"/>
    </location>
</feature>
<keyword evidence="4 9" id="KW-0547">Nucleotide-binding</keyword>
<comment type="similarity">
    <text evidence="1 9 10">Belongs to the class-I aminoacyl-tRNA synthetase family.</text>
</comment>
<evidence type="ECO:0000256" key="9">
    <source>
        <dbReference type="HAMAP-Rule" id="MF_00049"/>
    </source>
</evidence>
<evidence type="ECO:0000256" key="4">
    <source>
        <dbReference type="ARBA" id="ARBA00022741"/>
    </source>
</evidence>
<feature type="domain" description="Aminoacyl-tRNA synthetase class Ia" evidence="11">
    <location>
        <begin position="417"/>
        <end position="591"/>
    </location>
</feature>
<evidence type="ECO:0000256" key="3">
    <source>
        <dbReference type="ARBA" id="ARBA00022598"/>
    </source>
</evidence>
<dbReference type="Gene3D" id="1.10.730.10">
    <property type="entry name" value="Isoleucyl-tRNA Synthetase, Domain 1"/>
    <property type="match status" value="1"/>
</dbReference>
<keyword evidence="3 9" id="KW-0436">Ligase</keyword>
<dbReference type="PANTHER" id="PTHR43740">
    <property type="entry name" value="LEUCYL-TRNA SYNTHETASE"/>
    <property type="match status" value="1"/>
</dbReference>
<comment type="caution">
    <text evidence="14">The sequence shown here is derived from an EMBL/GenBank/DDBJ whole genome shotgun (WGS) entry which is preliminary data.</text>
</comment>
<dbReference type="SUPFAM" id="SSF47323">
    <property type="entry name" value="Anticodon-binding domain of a subclass of class I aminoacyl-tRNA synthetases"/>
    <property type="match status" value="1"/>
</dbReference>
<evidence type="ECO:0000259" key="11">
    <source>
        <dbReference type="Pfam" id="PF00133"/>
    </source>
</evidence>
<proteinExistence type="inferred from homology"/>
<dbReference type="CDD" id="cd00812">
    <property type="entry name" value="LeuRS_core"/>
    <property type="match status" value="1"/>
</dbReference>
<evidence type="ECO:0000256" key="10">
    <source>
        <dbReference type="RuleBase" id="RU363035"/>
    </source>
</evidence>
<evidence type="ECO:0000256" key="8">
    <source>
        <dbReference type="ARBA" id="ARBA00047469"/>
    </source>
</evidence>
<evidence type="ECO:0000259" key="12">
    <source>
        <dbReference type="Pfam" id="PF08264"/>
    </source>
</evidence>
<dbReference type="GO" id="GO:0004823">
    <property type="term" value="F:leucine-tRNA ligase activity"/>
    <property type="evidence" value="ECO:0007669"/>
    <property type="project" value="UniProtKB-UniRule"/>
</dbReference>
<dbReference type="EC" id="6.1.1.4" evidence="9"/>
<dbReference type="GO" id="GO:0006429">
    <property type="term" value="P:leucyl-tRNA aminoacylation"/>
    <property type="evidence" value="ECO:0007669"/>
    <property type="project" value="UniProtKB-UniRule"/>
</dbReference>
<dbReference type="FunFam" id="3.40.50.620:FF:000056">
    <property type="entry name" value="Leucine--tRNA ligase"/>
    <property type="match status" value="1"/>
</dbReference>
<dbReference type="FunFam" id="1.10.730.10:FF:000011">
    <property type="entry name" value="Leucine--tRNA ligase chloroplastic/mitochondrial"/>
    <property type="match status" value="1"/>
</dbReference>
<evidence type="ECO:0000256" key="7">
    <source>
        <dbReference type="ARBA" id="ARBA00023146"/>
    </source>
</evidence>
<comment type="catalytic activity">
    <reaction evidence="8 9">
        <text>tRNA(Leu) + L-leucine + ATP = L-leucyl-tRNA(Leu) + AMP + diphosphate</text>
        <dbReference type="Rhea" id="RHEA:11688"/>
        <dbReference type="Rhea" id="RHEA-COMP:9613"/>
        <dbReference type="Rhea" id="RHEA-COMP:9622"/>
        <dbReference type="ChEBI" id="CHEBI:30616"/>
        <dbReference type="ChEBI" id="CHEBI:33019"/>
        <dbReference type="ChEBI" id="CHEBI:57427"/>
        <dbReference type="ChEBI" id="CHEBI:78442"/>
        <dbReference type="ChEBI" id="CHEBI:78494"/>
        <dbReference type="ChEBI" id="CHEBI:456215"/>
        <dbReference type="EC" id="6.1.1.4"/>
    </reaction>
</comment>
<reference evidence="14" key="1">
    <citation type="journal article" date="2021" name="PeerJ">
        <title>Extensive microbial diversity within the chicken gut microbiome revealed by metagenomics and culture.</title>
        <authorList>
            <person name="Gilroy R."/>
            <person name="Ravi A."/>
            <person name="Getino M."/>
            <person name="Pursley I."/>
            <person name="Horton D.L."/>
            <person name="Alikhan N.F."/>
            <person name="Baker D."/>
            <person name="Gharbi K."/>
            <person name="Hall N."/>
            <person name="Watson M."/>
            <person name="Adriaenssens E.M."/>
            <person name="Foster-Nyarko E."/>
            <person name="Jarju S."/>
            <person name="Secka A."/>
            <person name="Antonio M."/>
            <person name="Oren A."/>
            <person name="Chaudhuri R.R."/>
            <person name="La Ragione R."/>
            <person name="Hildebrand F."/>
            <person name="Pallen M.J."/>
        </authorList>
    </citation>
    <scope>NUCLEOTIDE SEQUENCE</scope>
    <source>
        <strain evidence="14">Gambia11-129</strain>
    </source>
</reference>
<dbReference type="CDD" id="cd07958">
    <property type="entry name" value="Anticodon_Ia_Leu_BEm"/>
    <property type="match status" value="1"/>
</dbReference>
<dbReference type="InterPro" id="IPR002300">
    <property type="entry name" value="aa-tRNA-synth_Ia"/>
</dbReference>
<dbReference type="PROSITE" id="PS00178">
    <property type="entry name" value="AA_TRNA_LIGASE_I"/>
    <property type="match status" value="1"/>
</dbReference>
<gene>
    <name evidence="9 14" type="primary">leuS</name>
    <name evidence="14" type="ORF">IAB12_03075</name>
</gene>
<reference evidence="14" key="2">
    <citation type="submission" date="2021-04" db="EMBL/GenBank/DDBJ databases">
        <authorList>
            <person name="Gilroy R."/>
        </authorList>
    </citation>
    <scope>NUCLEOTIDE SEQUENCE</scope>
    <source>
        <strain evidence="14">Gambia11-129</strain>
    </source>
</reference>
<dbReference type="HAMAP" id="MF_00049_B">
    <property type="entry name" value="Leu_tRNA_synth_B"/>
    <property type="match status" value="1"/>
</dbReference>
<dbReference type="InterPro" id="IPR009080">
    <property type="entry name" value="tRNAsynth_Ia_anticodon-bd"/>
</dbReference>
<comment type="caution">
    <text evidence="9">Lacks conserved residue(s) required for the propagation of feature annotation.</text>
</comment>
<comment type="subcellular location">
    <subcellularLocation>
        <location evidence="9">Cytoplasm</location>
    </subcellularLocation>
</comment>
<dbReference type="InterPro" id="IPR002302">
    <property type="entry name" value="Leu-tRNA-ligase"/>
</dbReference>
<dbReference type="GO" id="GO:0005524">
    <property type="term" value="F:ATP binding"/>
    <property type="evidence" value="ECO:0007669"/>
    <property type="project" value="UniProtKB-UniRule"/>
</dbReference>
<dbReference type="InterPro" id="IPR025709">
    <property type="entry name" value="Leu_tRNA-synth_edit"/>
</dbReference>
<evidence type="ECO:0000313" key="15">
    <source>
        <dbReference type="Proteomes" id="UP000823936"/>
    </source>
</evidence>
<protein>
    <recommendedName>
        <fullName evidence="9">Leucine--tRNA ligase</fullName>
        <ecNumber evidence="9">6.1.1.4</ecNumber>
    </recommendedName>
    <alternativeName>
        <fullName evidence="9">Leucyl-tRNA synthetase</fullName>
        <shortName evidence="9">LeuRS</shortName>
    </alternativeName>
</protein>
<keyword evidence="6 9" id="KW-0648">Protein biosynthesis</keyword>
<dbReference type="NCBIfam" id="TIGR00396">
    <property type="entry name" value="leuS_bact"/>
    <property type="match status" value="1"/>
</dbReference>
<name>A0A9D1PSY6_9SPIO</name>
<evidence type="ECO:0000256" key="5">
    <source>
        <dbReference type="ARBA" id="ARBA00022840"/>
    </source>
</evidence>
<evidence type="ECO:0000259" key="13">
    <source>
        <dbReference type="Pfam" id="PF13603"/>
    </source>
</evidence>
<dbReference type="PRINTS" id="PR00985">
    <property type="entry name" value="TRNASYNTHLEU"/>
</dbReference>
<evidence type="ECO:0000313" key="14">
    <source>
        <dbReference type="EMBL" id="HIV98747.1"/>
    </source>
</evidence>
<dbReference type="Proteomes" id="UP000823936">
    <property type="component" value="Unassembled WGS sequence"/>
</dbReference>
<dbReference type="GO" id="GO:0005829">
    <property type="term" value="C:cytosol"/>
    <property type="evidence" value="ECO:0007669"/>
    <property type="project" value="TreeGrafter"/>
</dbReference>
<feature type="domain" description="Leucyl-tRNA synthetase editing" evidence="13">
    <location>
        <begin position="223"/>
        <end position="403"/>
    </location>
</feature>
<evidence type="ECO:0000256" key="6">
    <source>
        <dbReference type="ARBA" id="ARBA00022917"/>
    </source>
</evidence>
<dbReference type="SUPFAM" id="SSF52374">
    <property type="entry name" value="Nucleotidylyl transferase"/>
    <property type="match status" value="1"/>
</dbReference>
<evidence type="ECO:0000256" key="1">
    <source>
        <dbReference type="ARBA" id="ARBA00005594"/>
    </source>
</evidence>
<feature type="short sequence motif" description="'KMSKS' region" evidence="9">
    <location>
        <begin position="615"/>
        <end position="619"/>
    </location>
</feature>